<evidence type="ECO:0000313" key="3">
    <source>
        <dbReference type="Proteomes" id="UP000004671"/>
    </source>
</evidence>
<dbReference type="InParanoid" id="H1XNJ4"/>
<dbReference type="Proteomes" id="UP000004671">
    <property type="component" value="Chromosome"/>
</dbReference>
<keyword evidence="1" id="KW-0812">Transmembrane</keyword>
<keyword evidence="3" id="KW-1185">Reference proteome</keyword>
<keyword evidence="1" id="KW-0472">Membrane</keyword>
<dbReference type="PaxDb" id="880073-Calab_3634"/>
<dbReference type="AlphaFoldDB" id="H1XNJ4"/>
<evidence type="ECO:0000256" key="1">
    <source>
        <dbReference type="SAM" id="Phobius"/>
    </source>
</evidence>
<reference evidence="2 3" key="1">
    <citation type="submission" date="2011-09" db="EMBL/GenBank/DDBJ databases">
        <title>The permanent draft genome of Caldithrix abyssi DSM 13497.</title>
        <authorList>
            <consortium name="US DOE Joint Genome Institute (JGI-PGF)"/>
            <person name="Lucas S."/>
            <person name="Han J."/>
            <person name="Lapidus A."/>
            <person name="Bruce D."/>
            <person name="Goodwin L."/>
            <person name="Pitluck S."/>
            <person name="Peters L."/>
            <person name="Kyrpides N."/>
            <person name="Mavromatis K."/>
            <person name="Ivanova N."/>
            <person name="Mikhailova N."/>
            <person name="Chertkov O."/>
            <person name="Detter J.C."/>
            <person name="Tapia R."/>
            <person name="Han C."/>
            <person name="Land M."/>
            <person name="Hauser L."/>
            <person name="Markowitz V."/>
            <person name="Cheng J.-F."/>
            <person name="Hugenholtz P."/>
            <person name="Woyke T."/>
            <person name="Wu D."/>
            <person name="Spring S."/>
            <person name="Brambilla E."/>
            <person name="Klenk H.-P."/>
            <person name="Eisen J.A."/>
        </authorList>
    </citation>
    <scope>NUCLEOTIDE SEQUENCE [LARGE SCALE GENOMIC DNA]</scope>
    <source>
        <strain evidence="2 3">DSM 13497</strain>
    </source>
</reference>
<feature type="transmembrane region" description="Helical" evidence="1">
    <location>
        <begin position="25"/>
        <end position="50"/>
    </location>
</feature>
<dbReference type="EMBL" id="CM001402">
    <property type="protein sequence ID" value="EHO43232.1"/>
    <property type="molecule type" value="Genomic_DNA"/>
</dbReference>
<sequence length="322" mass="36833" precursor="true">MQKITDKQQSRNVSLRSLRHNQRGVMLIGLLLFMVFIGMIIVSLLTLLAAEARMQIVDVNQRRALYAAEAGIEYAMRLISEYALYNSFLLGLSNYSETVETGPGTQCQINIHIIGTDKIRIKATGISQNFAKVIEKTVEYIDVAKYAVYATGKVRYIRTIPHNKVMENAKYFPLFDPDELREAAKPYHYYAGNLTINGIFSFIKDIAFVEKNLTFGKFNWLNIGNFAVGGDIRIKPSWLIFGVTSGVMYQFNPGSRFQCDWQFIWRALSGGIITNGDVIGTSKPFWPFRFRVYYNRYKIAKFFKYSVNGGPLIFKSTQVKIY</sequence>
<protein>
    <recommendedName>
        <fullName evidence="4">Type 4 fimbrial biogenesis protein PilX N-terminal domain-containing protein</fullName>
    </recommendedName>
</protein>
<evidence type="ECO:0008006" key="4">
    <source>
        <dbReference type="Google" id="ProtNLM"/>
    </source>
</evidence>
<name>H1XNJ4_CALAY</name>
<evidence type="ECO:0000313" key="2">
    <source>
        <dbReference type="EMBL" id="EHO43232.1"/>
    </source>
</evidence>
<dbReference type="STRING" id="880073.Cabys_2578"/>
<accession>H1XNJ4</accession>
<keyword evidence="1" id="KW-1133">Transmembrane helix</keyword>
<proteinExistence type="predicted"/>
<dbReference type="HOGENOM" id="CLU_862449_0_0_0"/>
<organism evidence="2 3">
    <name type="scientific">Caldithrix abyssi DSM 13497</name>
    <dbReference type="NCBI Taxonomy" id="880073"/>
    <lineage>
        <taxon>Bacteria</taxon>
        <taxon>Pseudomonadati</taxon>
        <taxon>Calditrichota</taxon>
        <taxon>Calditrichia</taxon>
        <taxon>Calditrichales</taxon>
        <taxon>Calditrichaceae</taxon>
        <taxon>Caldithrix</taxon>
    </lineage>
</organism>
<gene>
    <name evidence="2" type="ORF">Calab_3634</name>
</gene>
<dbReference type="RefSeq" id="WP_006930787.1">
    <property type="nucleotide sequence ID" value="NZ_CM001402.1"/>
</dbReference>